<feature type="active site" evidence="8">
    <location>
        <position position="344"/>
    </location>
</feature>
<accession>A0ABS9KCC9</accession>
<comment type="catalytic activity">
    <reaction evidence="8">
        <text>L-glutamine + H2O = L-glutamate + NH4(+)</text>
        <dbReference type="Rhea" id="RHEA:15889"/>
        <dbReference type="ChEBI" id="CHEBI:15377"/>
        <dbReference type="ChEBI" id="CHEBI:28938"/>
        <dbReference type="ChEBI" id="CHEBI:29985"/>
        <dbReference type="ChEBI" id="CHEBI:58359"/>
    </reaction>
</comment>
<dbReference type="InterPro" id="IPR035686">
    <property type="entry name" value="CPSase_GATase1"/>
</dbReference>
<comment type="subunit">
    <text evidence="8">Composed of two chains; the small (or glutamine) chain promotes the hydrolysis of glutamine to ammonia, which is used by the large (or ammonia) chain to synthesize carbamoyl phosphate. Tetramer of heterodimers (alpha,beta)4.</text>
</comment>
<keyword evidence="11" id="KW-1185">Reference proteome</keyword>
<feature type="active site" description="Nucleophile" evidence="8">
    <location>
        <position position="259"/>
    </location>
</feature>
<feature type="domain" description="Carbamoyl-phosphate synthase small subunit N-terminal" evidence="9">
    <location>
        <begin position="9"/>
        <end position="139"/>
    </location>
</feature>
<dbReference type="RefSeq" id="WP_237853329.1">
    <property type="nucleotide sequence ID" value="NZ_JAKLWS010000007.1"/>
</dbReference>
<comment type="function">
    <text evidence="8">Small subunit of the glutamine-dependent carbamoyl phosphate synthetase (CPSase). CPSase catalyzes the formation of carbamoyl phosphate from the ammonia moiety of glutamine, carbonate, and phosphate donated by ATP, constituting the first step of 2 biosynthetic pathways, one leading to arginine and/or urea and the other to pyrimidine nucleotides. The small subunit (glutamine amidotransferase) binds and cleaves glutamine to supply the large subunit with the substrate ammonia.</text>
</comment>
<dbReference type="Gene3D" id="3.50.30.20">
    <property type="entry name" value="Carbamoyl-phosphate synthase small subunit, N-terminal domain"/>
    <property type="match status" value="1"/>
</dbReference>
<dbReference type="PRINTS" id="PR00099">
    <property type="entry name" value="CPSGATASE"/>
</dbReference>
<organism evidence="10 11">
    <name type="scientific">Rhodohalobacter sulfatireducens</name>
    <dbReference type="NCBI Taxonomy" id="2911366"/>
    <lineage>
        <taxon>Bacteria</taxon>
        <taxon>Pseudomonadati</taxon>
        <taxon>Balneolota</taxon>
        <taxon>Balneolia</taxon>
        <taxon>Balneolales</taxon>
        <taxon>Balneolaceae</taxon>
        <taxon>Rhodohalobacter</taxon>
    </lineage>
</organism>
<dbReference type="InterPro" id="IPR029062">
    <property type="entry name" value="Class_I_gatase-like"/>
</dbReference>
<dbReference type="SUPFAM" id="SSF52317">
    <property type="entry name" value="Class I glutamine amidotransferase-like"/>
    <property type="match status" value="1"/>
</dbReference>
<comment type="pathway">
    <text evidence="1 8">Amino-acid biosynthesis; L-arginine biosynthesis; carbamoyl phosphate from bicarbonate: step 1/1.</text>
</comment>
<dbReference type="InterPro" id="IPR006274">
    <property type="entry name" value="CarbamoylP_synth_ssu"/>
</dbReference>
<proteinExistence type="inferred from homology"/>
<feature type="binding site" evidence="8">
    <location>
        <position position="230"/>
    </location>
    <ligand>
        <name>L-glutamine</name>
        <dbReference type="ChEBI" id="CHEBI:58359"/>
    </ligand>
</feature>
<dbReference type="PRINTS" id="PR00096">
    <property type="entry name" value="GATASE"/>
</dbReference>
<dbReference type="PANTHER" id="PTHR43418:SF7">
    <property type="entry name" value="CARBAMOYL-PHOSPHATE SYNTHASE SMALL CHAIN"/>
    <property type="match status" value="1"/>
</dbReference>
<comment type="pathway">
    <text evidence="8">Pyrimidine metabolism; UMP biosynthesis via de novo pathway; (S)-dihydroorotate from bicarbonate: step 1/3.</text>
</comment>
<dbReference type="Gene3D" id="3.40.50.880">
    <property type="match status" value="1"/>
</dbReference>
<dbReference type="Pfam" id="PF00988">
    <property type="entry name" value="CPSase_sm_chain"/>
    <property type="match status" value="1"/>
</dbReference>
<evidence type="ECO:0000256" key="5">
    <source>
        <dbReference type="ARBA" id="ARBA00022840"/>
    </source>
</evidence>
<reference evidence="10" key="2">
    <citation type="submission" date="2024-05" db="EMBL/GenBank/DDBJ databases">
        <title>Rhodohalobacter halophilus gen. nov., sp. nov., a moderately halophilic member of the family Balneolaceae.</title>
        <authorList>
            <person name="Xia J."/>
        </authorList>
    </citation>
    <scope>NUCLEOTIDE SEQUENCE</scope>
    <source>
        <strain evidence="10">WB101</strain>
    </source>
</reference>
<dbReference type="PANTHER" id="PTHR43418">
    <property type="entry name" value="MULTIFUNCTIONAL TRYPTOPHAN BIOSYNTHESIS PROTEIN-RELATED"/>
    <property type="match status" value="1"/>
</dbReference>
<feature type="binding site" evidence="8">
    <location>
        <position position="232"/>
    </location>
    <ligand>
        <name>L-glutamine</name>
        <dbReference type="ChEBI" id="CHEBI:58359"/>
    </ligand>
</feature>
<comment type="similarity">
    <text evidence="2 8">Belongs to the CarA family.</text>
</comment>
<dbReference type="HAMAP" id="MF_01209">
    <property type="entry name" value="CPSase_S_chain"/>
    <property type="match status" value="1"/>
</dbReference>
<feature type="binding site" evidence="8">
    <location>
        <position position="303"/>
    </location>
    <ligand>
        <name>L-glutamine</name>
        <dbReference type="ChEBI" id="CHEBI:58359"/>
    </ligand>
</feature>
<evidence type="ECO:0000256" key="2">
    <source>
        <dbReference type="ARBA" id="ARBA00007800"/>
    </source>
</evidence>
<protein>
    <recommendedName>
        <fullName evidence="8">Carbamoyl phosphate synthase small chain</fullName>
        <ecNumber evidence="8">6.3.5.5</ecNumber>
    </recommendedName>
    <alternativeName>
        <fullName evidence="8">Carbamoyl phosphate synthetase glutamine chain</fullName>
    </alternativeName>
</protein>
<evidence type="ECO:0000256" key="3">
    <source>
        <dbReference type="ARBA" id="ARBA00022598"/>
    </source>
</evidence>
<sequence>MTPAAPEKKPAILALSDGTVVHGRSVGITGTTGGELCFNTSMSGYQEIFTDPSYYGQLMMMTYPHIGNYGTMSRDDEARKVMISGLIVRAFSDDYSNPMADGSLQEYLERNKLVGISDVDTRMLVKHIRTKGVMNAVISSEILDEEELIQKAKDWDDMAGLELATKVTRKEAQTIPADGPFKVAAFDYGIKQNIINNFNQRGCTLRIFPAETDVEEIKEWNADGYFFSNGPGDPNASSSYGLPIVEYAKNSGKPLFGICLGHQLMALSEGIPVKKMFVGHRGANQPVKNLETGLVEITTQNHGFAVDENKLDDSKVQVTHINLNDKTIEGLKFKNFPGMSVQYHPEASPGPHDSAYLFDQFLDMIKEAKGEPA</sequence>
<dbReference type="InterPro" id="IPR002474">
    <property type="entry name" value="CarbamoylP_synth_ssu_N"/>
</dbReference>
<feature type="binding site" evidence="8">
    <location>
        <position position="53"/>
    </location>
    <ligand>
        <name>L-glutamine</name>
        <dbReference type="ChEBI" id="CHEBI:58359"/>
    </ligand>
</feature>
<dbReference type="EC" id="6.3.5.5" evidence="8"/>
<comment type="catalytic activity">
    <reaction evidence="7 8">
        <text>hydrogencarbonate + L-glutamine + 2 ATP + H2O = carbamoyl phosphate + L-glutamate + 2 ADP + phosphate + 2 H(+)</text>
        <dbReference type="Rhea" id="RHEA:18633"/>
        <dbReference type="ChEBI" id="CHEBI:15377"/>
        <dbReference type="ChEBI" id="CHEBI:15378"/>
        <dbReference type="ChEBI" id="CHEBI:17544"/>
        <dbReference type="ChEBI" id="CHEBI:29985"/>
        <dbReference type="ChEBI" id="CHEBI:30616"/>
        <dbReference type="ChEBI" id="CHEBI:43474"/>
        <dbReference type="ChEBI" id="CHEBI:58228"/>
        <dbReference type="ChEBI" id="CHEBI:58359"/>
        <dbReference type="ChEBI" id="CHEBI:456216"/>
        <dbReference type="EC" id="6.3.5.5"/>
    </reaction>
</comment>
<keyword evidence="3 8" id="KW-0436">Ligase</keyword>
<evidence type="ECO:0000256" key="6">
    <source>
        <dbReference type="ARBA" id="ARBA00022962"/>
    </source>
</evidence>
<dbReference type="NCBIfam" id="NF009475">
    <property type="entry name" value="PRK12838.1"/>
    <property type="match status" value="1"/>
</dbReference>
<comment type="caution">
    <text evidence="10">The sequence shown here is derived from an EMBL/GenBank/DDBJ whole genome shotgun (WGS) entry which is preliminary data.</text>
</comment>
<keyword evidence="8" id="KW-0665">Pyrimidine biosynthesis</keyword>
<keyword evidence="8" id="KW-0028">Amino-acid biosynthesis</keyword>
<dbReference type="InterPro" id="IPR050472">
    <property type="entry name" value="Anth_synth/Amidotransfase"/>
</dbReference>
<feature type="binding site" evidence="8">
    <location>
        <position position="301"/>
    </location>
    <ligand>
        <name>L-glutamine</name>
        <dbReference type="ChEBI" id="CHEBI:58359"/>
    </ligand>
</feature>
<keyword evidence="4 8" id="KW-0547">Nucleotide-binding</keyword>
<evidence type="ECO:0000313" key="11">
    <source>
        <dbReference type="Proteomes" id="UP001165366"/>
    </source>
</evidence>
<feature type="region of interest" description="CPSase" evidence="8">
    <location>
        <begin position="1"/>
        <end position="181"/>
    </location>
</feature>
<evidence type="ECO:0000259" key="9">
    <source>
        <dbReference type="SMART" id="SM01097"/>
    </source>
</evidence>
<dbReference type="PROSITE" id="PS51273">
    <property type="entry name" value="GATASE_TYPE_1"/>
    <property type="match status" value="1"/>
</dbReference>
<dbReference type="InterPro" id="IPR036480">
    <property type="entry name" value="CarbP_synth_ssu_N_sf"/>
</dbReference>
<dbReference type="NCBIfam" id="TIGR01368">
    <property type="entry name" value="CPSaseIIsmall"/>
    <property type="match status" value="1"/>
</dbReference>
<feature type="binding site" evidence="8">
    <location>
        <position position="304"/>
    </location>
    <ligand>
        <name>L-glutamine</name>
        <dbReference type="ChEBI" id="CHEBI:58359"/>
    </ligand>
</feature>
<dbReference type="EMBL" id="JAKLWS010000007">
    <property type="protein sequence ID" value="MCG2588487.1"/>
    <property type="molecule type" value="Genomic_DNA"/>
</dbReference>
<dbReference type="Proteomes" id="UP001165366">
    <property type="component" value="Unassembled WGS sequence"/>
</dbReference>
<evidence type="ECO:0000256" key="7">
    <source>
        <dbReference type="ARBA" id="ARBA00048816"/>
    </source>
</evidence>
<evidence type="ECO:0000256" key="4">
    <source>
        <dbReference type="ARBA" id="ARBA00022741"/>
    </source>
</evidence>
<evidence type="ECO:0000313" key="10">
    <source>
        <dbReference type="EMBL" id="MCG2588487.1"/>
    </source>
</evidence>
<dbReference type="SMART" id="SM01097">
    <property type="entry name" value="CPSase_sm_chain"/>
    <property type="match status" value="1"/>
</dbReference>
<evidence type="ECO:0000256" key="8">
    <source>
        <dbReference type="HAMAP-Rule" id="MF_01209"/>
    </source>
</evidence>
<dbReference type="InterPro" id="IPR017926">
    <property type="entry name" value="GATASE"/>
</dbReference>
<gene>
    <name evidence="8 10" type="primary">carA</name>
    <name evidence="10" type="ORF">L6773_07930</name>
</gene>
<feature type="binding site" evidence="8">
    <location>
        <position position="260"/>
    </location>
    <ligand>
        <name>L-glutamine</name>
        <dbReference type="ChEBI" id="CHEBI:58359"/>
    </ligand>
</feature>
<evidence type="ECO:0000256" key="1">
    <source>
        <dbReference type="ARBA" id="ARBA00005077"/>
    </source>
</evidence>
<dbReference type="CDD" id="cd01744">
    <property type="entry name" value="GATase1_CPSase"/>
    <property type="match status" value="1"/>
</dbReference>
<keyword evidence="8" id="KW-0055">Arginine biosynthesis</keyword>
<keyword evidence="6 8" id="KW-0315">Glutamine amidotransferase</keyword>
<name>A0ABS9KCC9_9BACT</name>
<feature type="active site" evidence="8">
    <location>
        <position position="346"/>
    </location>
</feature>
<dbReference type="GO" id="GO:0004088">
    <property type="term" value="F:carbamoyl-phosphate synthase (glutamine-hydrolyzing) activity"/>
    <property type="evidence" value="ECO:0007669"/>
    <property type="project" value="UniProtKB-EC"/>
</dbReference>
<dbReference type="SUPFAM" id="SSF52021">
    <property type="entry name" value="Carbamoyl phosphate synthetase, small subunit N-terminal domain"/>
    <property type="match status" value="1"/>
</dbReference>
<keyword evidence="5 8" id="KW-0067">ATP-binding</keyword>
<feature type="binding site" evidence="8">
    <location>
        <position position="263"/>
    </location>
    <ligand>
        <name>L-glutamine</name>
        <dbReference type="ChEBI" id="CHEBI:58359"/>
    </ligand>
</feature>
<reference evidence="10" key="1">
    <citation type="submission" date="2022-01" db="EMBL/GenBank/DDBJ databases">
        <authorList>
            <person name="Wang Y."/>
        </authorList>
    </citation>
    <scope>NUCLEOTIDE SEQUENCE</scope>
    <source>
        <strain evidence="10">WB101</strain>
    </source>
</reference>
<dbReference type="PRINTS" id="PR00097">
    <property type="entry name" value="ANTSNTHASEII"/>
</dbReference>
<dbReference type="Pfam" id="PF00117">
    <property type="entry name" value="GATase"/>
    <property type="match status" value="1"/>
</dbReference>